<feature type="compositionally biased region" description="Basic and acidic residues" evidence="5">
    <location>
        <begin position="209"/>
        <end position="219"/>
    </location>
</feature>
<dbReference type="Gene3D" id="1.20.5.170">
    <property type="match status" value="1"/>
</dbReference>
<keyword evidence="4" id="KW-0539">Nucleus</keyword>
<dbReference type="Pfam" id="PF00170">
    <property type="entry name" value="bZIP_1"/>
    <property type="match status" value="1"/>
</dbReference>
<accession>A0A370TTD0</accession>
<evidence type="ECO:0000259" key="6">
    <source>
        <dbReference type="PROSITE" id="PS50217"/>
    </source>
</evidence>
<feature type="compositionally biased region" description="Basic residues" evidence="5">
    <location>
        <begin position="198"/>
        <end position="208"/>
    </location>
</feature>
<dbReference type="PANTHER" id="PTHR19304">
    <property type="entry name" value="CYCLIC-AMP RESPONSE ELEMENT BINDING PROTEIN"/>
    <property type="match status" value="1"/>
</dbReference>
<sequence>MAAIDFISPSAMGMGMGMSMSMSMSMSDMDTDRDTGIDMYKTGLLGDTDIDLDIFSVNPFDSGFDLASSCPPEPPTTSFDSPQANFAPITNAFQLPDLPPCTADEQLQLWSMVDMDDGSDHLSWGTPSLQQDSSTNGDEDATSPSIKSSTSIEGPTNCLRDASSRSTSISDTQTRVANRKPHPRTTSAIKSSSDPKREPRKRGRKKKTPRNESEQEAIRSRFLERNRVAASKCREKKKKWVDELETRRVEVEMENSRLRKLQDELFAEIGYLREELGRHEACGHDKIEGLAEKRRPSTIGVEWTTCVEDPVPEKTDCLETAEEEEKFVEMAVDDTQHVSEAIHKA</sequence>
<comment type="caution">
    <text evidence="7">The sequence shown here is derived from an EMBL/GenBank/DDBJ whole genome shotgun (WGS) entry which is preliminary data.</text>
</comment>
<dbReference type="PROSITE" id="PS50217">
    <property type="entry name" value="BZIP"/>
    <property type="match status" value="1"/>
</dbReference>
<dbReference type="RefSeq" id="XP_031871410.1">
    <property type="nucleotide sequence ID" value="XM_032011717.1"/>
</dbReference>
<dbReference type="InterPro" id="IPR004827">
    <property type="entry name" value="bZIP"/>
</dbReference>
<dbReference type="EMBL" id="NPIC01000002">
    <property type="protein sequence ID" value="RDL38754.1"/>
    <property type="molecule type" value="Genomic_DNA"/>
</dbReference>
<feature type="compositionally biased region" description="Polar residues" evidence="5">
    <location>
        <begin position="125"/>
        <end position="154"/>
    </location>
</feature>
<protein>
    <recommendedName>
        <fullName evidence="6">BZIP domain-containing protein</fullName>
    </recommendedName>
</protein>
<proteinExistence type="predicted"/>
<dbReference type="SUPFAM" id="SSF57959">
    <property type="entry name" value="Leucine zipper domain"/>
    <property type="match status" value="1"/>
</dbReference>
<organism evidence="7 8">
    <name type="scientific">Venustampulla echinocandica</name>
    <dbReference type="NCBI Taxonomy" id="2656787"/>
    <lineage>
        <taxon>Eukaryota</taxon>
        <taxon>Fungi</taxon>
        <taxon>Dikarya</taxon>
        <taxon>Ascomycota</taxon>
        <taxon>Pezizomycotina</taxon>
        <taxon>Leotiomycetes</taxon>
        <taxon>Helotiales</taxon>
        <taxon>Pleuroascaceae</taxon>
        <taxon>Venustampulla</taxon>
    </lineage>
</organism>
<evidence type="ECO:0000256" key="1">
    <source>
        <dbReference type="ARBA" id="ARBA00004123"/>
    </source>
</evidence>
<evidence type="ECO:0000313" key="7">
    <source>
        <dbReference type="EMBL" id="RDL38754.1"/>
    </source>
</evidence>
<evidence type="ECO:0000256" key="3">
    <source>
        <dbReference type="ARBA" id="ARBA00023163"/>
    </source>
</evidence>
<evidence type="ECO:0000313" key="8">
    <source>
        <dbReference type="Proteomes" id="UP000254866"/>
    </source>
</evidence>
<keyword evidence="3" id="KW-0804">Transcription</keyword>
<dbReference type="PROSITE" id="PS00036">
    <property type="entry name" value="BZIP_BASIC"/>
    <property type="match status" value="1"/>
</dbReference>
<dbReference type="InterPro" id="IPR046347">
    <property type="entry name" value="bZIP_sf"/>
</dbReference>
<evidence type="ECO:0000256" key="2">
    <source>
        <dbReference type="ARBA" id="ARBA00023015"/>
    </source>
</evidence>
<dbReference type="GO" id="GO:0005634">
    <property type="term" value="C:nucleus"/>
    <property type="evidence" value="ECO:0007669"/>
    <property type="project" value="UniProtKB-SubCell"/>
</dbReference>
<dbReference type="CDD" id="cd14687">
    <property type="entry name" value="bZIP_ATF2"/>
    <property type="match status" value="1"/>
</dbReference>
<dbReference type="InterPro" id="IPR051027">
    <property type="entry name" value="bZIP_transcription_factors"/>
</dbReference>
<name>A0A370TTD0_9HELO</name>
<dbReference type="AlphaFoldDB" id="A0A370TTD0"/>
<dbReference type="Proteomes" id="UP000254866">
    <property type="component" value="Unassembled WGS sequence"/>
</dbReference>
<dbReference type="GO" id="GO:0003700">
    <property type="term" value="F:DNA-binding transcription factor activity"/>
    <property type="evidence" value="ECO:0007669"/>
    <property type="project" value="InterPro"/>
</dbReference>
<feature type="compositionally biased region" description="Polar residues" evidence="5">
    <location>
        <begin position="164"/>
        <end position="176"/>
    </location>
</feature>
<keyword evidence="2" id="KW-0805">Transcription regulation</keyword>
<feature type="region of interest" description="Disordered" evidence="5">
    <location>
        <begin position="121"/>
        <end position="219"/>
    </location>
</feature>
<dbReference type="SMART" id="SM00338">
    <property type="entry name" value="BRLZ"/>
    <property type="match status" value="1"/>
</dbReference>
<dbReference type="GeneID" id="43595943"/>
<evidence type="ECO:0000256" key="5">
    <source>
        <dbReference type="SAM" id="MobiDB-lite"/>
    </source>
</evidence>
<dbReference type="STRING" id="2656787.A0A370TTD0"/>
<evidence type="ECO:0000256" key="4">
    <source>
        <dbReference type="ARBA" id="ARBA00023242"/>
    </source>
</evidence>
<dbReference type="OrthoDB" id="295274at2759"/>
<comment type="subcellular location">
    <subcellularLocation>
        <location evidence="1">Nucleus</location>
    </subcellularLocation>
</comment>
<reference evidence="7 8" key="1">
    <citation type="journal article" date="2018" name="IMA Fungus">
        <title>IMA Genome-F 9: Draft genome sequence of Annulohypoxylon stygium, Aspergillus mulundensis, Berkeleyomyces basicola (syn. Thielaviopsis basicola), Ceratocystis smalleyi, two Cercospora beticola strains, Coleophoma cylindrospora, Fusarium fracticaudum, Phialophora cf. hyalina, and Morchella septimelata.</title>
        <authorList>
            <person name="Wingfield B.D."/>
            <person name="Bills G.F."/>
            <person name="Dong Y."/>
            <person name="Huang W."/>
            <person name="Nel W.J."/>
            <person name="Swalarsk-Parry B.S."/>
            <person name="Vaghefi N."/>
            <person name="Wilken P.M."/>
            <person name="An Z."/>
            <person name="de Beer Z.W."/>
            <person name="De Vos L."/>
            <person name="Chen L."/>
            <person name="Duong T.A."/>
            <person name="Gao Y."/>
            <person name="Hammerbacher A."/>
            <person name="Kikkert J.R."/>
            <person name="Li Y."/>
            <person name="Li H."/>
            <person name="Li K."/>
            <person name="Li Q."/>
            <person name="Liu X."/>
            <person name="Ma X."/>
            <person name="Naidoo K."/>
            <person name="Pethybridge S.J."/>
            <person name="Sun J."/>
            <person name="Steenkamp E.T."/>
            <person name="van der Nest M.A."/>
            <person name="van Wyk S."/>
            <person name="Wingfield M.J."/>
            <person name="Xiong C."/>
            <person name="Yue Q."/>
            <person name="Zhang X."/>
        </authorList>
    </citation>
    <scope>NUCLEOTIDE SEQUENCE [LARGE SCALE GENOMIC DNA]</scope>
    <source>
        <strain evidence="7 8">BP 5553</strain>
    </source>
</reference>
<keyword evidence="8" id="KW-1185">Reference proteome</keyword>
<feature type="domain" description="BZIP" evidence="6">
    <location>
        <begin position="216"/>
        <end position="279"/>
    </location>
</feature>
<gene>
    <name evidence="7" type="ORF">BP5553_03094</name>
</gene>